<dbReference type="AlphaFoldDB" id="A0A5E4QF63"/>
<evidence type="ECO:0000256" key="2">
    <source>
        <dbReference type="ARBA" id="ARBA00023108"/>
    </source>
</evidence>
<evidence type="ECO:0000256" key="3">
    <source>
        <dbReference type="ARBA" id="ARBA00060902"/>
    </source>
</evidence>
<dbReference type="SMART" id="SM00700">
    <property type="entry name" value="JHBP"/>
    <property type="match status" value="1"/>
</dbReference>
<gene>
    <name evidence="5" type="ORF">LSINAPIS_LOCUS8303</name>
</gene>
<dbReference type="PANTHER" id="PTHR11008">
    <property type="entry name" value="PROTEIN TAKEOUT-LIKE PROTEIN"/>
    <property type="match status" value="1"/>
</dbReference>
<sequence>MLRLIYLFGFVISARCASAPFITPCKSGDQTCLITSARAALPHLVPGVPELGIKSMDPMHIDTIESNQGDLKLHFKDTTMTGIRGCSIDSIKHDLNKMKQSISLKCNMELVGEYLLSGQLLILPVQGQGKYKIDIRDIVIKVATDLKSEAGEDGKQHWRITKWKDSFKVLTGATFQFDNLFNGNKLLGDPVLQFVNSNWKDVMQEIAPPIVHAVLAEIIEAVQALYAAVPAEELYVQ</sequence>
<dbReference type="PANTHER" id="PTHR11008:SF32">
    <property type="entry name" value="CIRCADIAN CLOCK-CONTROLLED PROTEIN DAYWAKE-RELATED"/>
    <property type="match status" value="1"/>
</dbReference>
<reference evidence="5 6" key="1">
    <citation type="submission" date="2017-07" db="EMBL/GenBank/DDBJ databases">
        <authorList>
            <person name="Talla V."/>
            <person name="Backstrom N."/>
        </authorList>
    </citation>
    <scope>NUCLEOTIDE SEQUENCE [LARGE SCALE GENOMIC DNA]</scope>
</reference>
<comment type="similarity">
    <text evidence="3">Belongs to the TO family.</text>
</comment>
<accession>A0A5E4QF63</accession>
<dbReference type="InterPro" id="IPR010562">
    <property type="entry name" value="Haemolymph_juvenile_hormone-bd"/>
</dbReference>
<dbReference type="Proteomes" id="UP000324832">
    <property type="component" value="Unassembled WGS sequence"/>
</dbReference>
<dbReference type="FunFam" id="3.15.10.30:FF:000001">
    <property type="entry name" value="Takeout-like protein 1"/>
    <property type="match status" value="1"/>
</dbReference>
<dbReference type="GO" id="GO:0007623">
    <property type="term" value="P:circadian rhythm"/>
    <property type="evidence" value="ECO:0007669"/>
    <property type="project" value="UniProtKB-ARBA"/>
</dbReference>
<dbReference type="EMBL" id="FZQP02002935">
    <property type="protein sequence ID" value="VVC96905.1"/>
    <property type="molecule type" value="Genomic_DNA"/>
</dbReference>
<keyword evidence="6" id="KW-1185">Reference proteome</keyword>
<keyword evidence="1 4" id="KW-0732">Signal</keyword>
<feature type="chain" id="PRO_5023102138" evidence="4">
    <location>
        <begin position="17"/>
        <end position="237"/>
    </location>
</feature>
<organism evidence="5 6">
    <name type="scientific">Leptidea sinapis</name>
    <dbReference type="NCBI Taxonomy" id="189913"/>
    <lineage>
        <taxon>Eukaryota</taxon>
        <taxon>Metazoa</taxon>
        <taxon>Ecdysozoa</taxon>
        <taxon>Arthropoda</taxon>
        <taxon>Hexapoda</taxon>
        <taxon>Insecta</taxon>
        <taxon>Pterygota</taxon>
        <taxon>Neoptera</taxon>
        <taxon>Endopterygota</taxon>
        <taxon>Lepidoptera</taxon>
        <taxon>Glossata</taxon>
        <taxon>Ditrysia</taxon>
        <taxon>Papilionoidea</taxon>
        <taxon>Pieridae</taxon>
        <taxon>Dismorphiinae</taxon>
        <taxon>Leptidea</taxon>
    </lineage>
</organism>
<evidence type="ECO:0000256" key="1">
    <source>
        <dbReference type="ARBA" id="ARBA00022729"/>
    </source>
</evidence>
<evidence type="ECO:0000256" key="4">
    <source>
        <dbReference type="SAM" id="SignalP"/>
    </source>
</evidence>
<dbReference type="GO" id="GO:0005615">
    <property type="term" value="C:extracellular space"/>
    <property type="evidence" value="ECO:0007669"/>
    <property type="project" value="TreeGrafter"/>
</dbReference>
<name>A0A5E4QF63_9NEOP</name>
<feature type="signal peptide" evidence="4">
    <location>
        <begin position="1"/>
        <end position="16"/>
    </location>
</feature>
<keyword evidence="2" id="KW-0090">Biological rhythms</keyword>
<proteinExistence type="inferred from homology"/>
<dbReference type="Pfam" id="PF06585">
    <property type="entry name" value="JHBP"/>
    <property type="match status" value="1"/>
</dbReference>
<protein>
    <submittedName>
        <fullName evidence="5">Uncharacterized protein</fullName>
    </submittedName>
</protein>
<evidence type="ECO:0000313" key="5">
    <source>
        <dbReference type="EMBL" id="VVC96905.1"/>
    </source>
</evidence>
<dbReference type="Gene3D" id="3.15.10.30">
    <property type="entry name" value="Haemolymph juvenile hormone binding protein"/>
    <property type="match status" value="1"/>
</dbReference>
<dbReference type="InterPro" id="IPR038606">
    <property type="entry name" value="To_sf"/>
</dbReference>
<evidence type="ECO:0000313" key="6">
    <source>
        <dbReference type="Proteomes" id="UP000324832"/>
    </source>
</evidence>